<evidence type="ECO:0000313" key="1">
    <source>
        <dbReference type="EMBL" id="QOI50061.1"/>
    </source>
</evidence>
<dbReference type="EMBL" id="CP043893">
    <property type="protein sequence ID" value="QOI50061.1"/>
    <property type="molecule type" value="Genomic_DNA"/>
</dbReference>
<reference evidence="1" key="1">
    <citation type="submission" date="2019-09" db="EMBL/GenBank/DDBJ databases">
        <title>Comparative Genomics of Leptospira interrogans Reveals Genome Plasticity - A Common Adaptive Strategy for Survival in Various Hosts.</title>
        <authorList>
            <person name="Ramli S.R."/>
            <person name="Bunk B."/>
            <person name="Goris M."/>
            <person name="Bhuju S."/>
            <person name="Jarek M."/>
            <person name="Sproer C."/>
            <person name="Mustakim S."/>
            <person name="Strommenger B."/>
            <person name="Pessler F."/>
        </authorList>
    </citation>
    <scope>NUCLEOTIDE SEQUENCE</scope>
    <source>
        <strain evidence="1">1489</strain>
    </source>
</reference>
<evidence type="ECO:0000313" key="2">
    <source>
        <dbReference type="Proteomes" id="UP000663255"/>
    </source>
</evidence>
<sequence length="61" mass="7235">MNTTDSIVINFYFINCRNFDKLRRLETVLSFLEFDFCNSSKIVLDNLCNFSNLGQRELSKF</sequence>
<accession>A0AAQ0B200</accession>
<proteinExistence type="predicted"/>
<dbReference type="Proteomes" id="UP000663255">
    <property type="component" value="Chromosome 1"/>
</dbReference>
<gene>
    <name evidence="1" type="ORF">Lepto1489_06070</name>
</gene>
<protein>
    <submittedName>
        <fullName evidence="1">Uncharacterized protein</fullName>
    </submittedName>
</protein>
<dbReference type="AlphaFoldDB" id="A0AAQ0B200"/>
<organism evidence="1 2">
    <name type="scientific">Leptospira interrogans serovar Bataviae</name>
    <dbReference type="NCBI Taxonomy" id="312175"/>
    <lineage>
        <taxon>Bacteria</taxon>
        <taxon>Pseudomonadati</taxon>
        <taxon>Spirochaetota</taxon>
        <taxon>Spirochaetia</taxon>
        <taxon>Leptospirales</taxon>
        <taxon>Leptospiraceae</taxon>
        <taxon>Leptospira</taxon>
    </lineage>
</organism>
<name>A0AAQ0B200_LEPIR</name>